<dbReference type="OrthoDB" id="1108004at2759"/>
<dbReference type="AlphaFoldDB" id="A0A0S3SAZ6"/>
<evidence type="ECO:0000313" key="2">
    <source>
        <dbReference type="EMBL" id="BAT89965.1"/>
    </source>
</evidence>
<evidence type="ECO:0000313" key="3">
    <source>
        <dbReference type="Proteomes" id="UP000291084"/>
    </source>
</evidence>
<proteinExistence type="predicted"/>
<protein>
    <submittedName>
        <fullName evidence="2">Uncharacterized protein</fullName>
    </submittedName>
</protein>
<evidence type="ECO:0000256" key="1">
    <source>
        <dbReference type="SAM" id="MobiDB-lite"/>
    </source>
</evidence>
<reference evidence="2 3" key="1">
    <citation type="journal article" date="2015" name="Sci. Rep.">
        <title>The power of single molecule real-time sequencing technology in the de novo assembly of a eukaryotic genome.</title>
        <authorList>
            <person name="Sakai H."/>
            <person name="Naito K."/>
            <person name="Ogiso-Tanaka E."/>
            <person name="Takahashi Y."/>
            <person name="Iseki K."/>
            <person name="Muto C."/>
            <person name="Satou K."/>
            <person name="Teruya K."/>
            <person name="Shiroma A."/>
            <person name="Shimoji M."/>
            <person name="Hirano T."/>
            <person name="Itoh T."/>
            <person name="Kaga A."/>
            <person name="Tomooka N."/>
        </authorList>
    </citation>
    <scope>NUCLEOTIDE SEQUENCE [LARGE SCALE GENOMIC DNA]</scope>
    <source>
        <strain evidence="3">cv. Shumari</strain>
    </source>
</reference>
<feature type="region of interest" description="Disordered" evidence="1">
    <location>
        <begin position="183"/>
        <end position="219"/>
    </location>
</feature>
<dbReference type="PANTHER" id="PTHR35317">
    <property type="entry name" value="OS04G0629600 PROTEIN"/>
    <property type="match status" value="1"/>
</dbReference>
<keyword evidence="3" id="KW-1185">Reference proteome</keyword>
<dbReference type="Pfam" id="PF14223">
    <property type="entry name" value="Retrotran_gag_2"/>
    <property type="match status" value="1"/>
</dbReference>
<gene>
    <name evidence="2" type="primary">Vigan.06G111300</name>
    <name evidence="2" type="ORF">VIGAN_06111300</name>
</gene>
<feature type="compositionally biased region" description="Basic and acidic residues" evidence="1">
    <location>
        <begin position="195"/>
        <end position="219"/>
    </location>
</feature>
<dbReference type="PANTHER" id="PTHR35317:SF28">
    <property type="entry name" value="ZINC FINGER, CCHC-TYPE, RIBONUCLEASE H-LIKE DOMAIN, GAG-PRE-INTEGRASE DOMAIN PROTEIN-RELATED"/>
    <property type="match status" value="1"/>
</dbReference>
<sequence>MADIPTTSFSVLIDKNWRVLFRFQDVMDVVEEKGYKPHDGDSEKQKAAFRKKDNKTLFIIHQCVADMHFEKIQNVGTAREAWNILVRCHAGGEKIKKVKLQMLRRQYELMQMDDNDKVSEYFNKILSIINQMKDYGEAISDLMIIEKIMRSLPQRFDYIVVAIEESRDQEKLKTGELQSSLEAHEMRILDGNPVRNDDQALKAHHSRNEGKSTKREVEE</sequence>
<dbReference type="Proteomes" id="UP000291084">
    <property type="component" value="Chromosome 6"/>
</dbReference>
<dbReference type="EMBL" id="AP015039">
    <property type="protein sequence ID" value="BAT89965.1"/>
    <property type="molecule type" value="Genomic_DNA"/>
</dbReference>
<accession>A0A0S3SAZ6</accession>
<name>A0A0S3SAZ6_PHAAN</name>
<organism evidence="2 3">
    <name type="scientific">Vigna angularis var. angularis</name>
    <dbReference type="NCBI Taxonomy" id="157739"/>
    <lineage>
        <taxon>Eukaryota</taxon>
        <taxon>Viridiplantae</taxon>
        <taxon>Streptophyta</taxon>
        <taxon>Embryophyta</taxon>
        <taxon>Tracheophyta</taxon>
        <taxon>Spermatophyta</taxon>
        <taxon>Magnoliopsida</taxon>
        <taxon>eudicotyledons</taxon>
        <taxon>Gunneridae</taxon>
        <taxon>Pentapetalae</taxon>
        <taxon>rosids</taxon>
        <taxon>fabids</taxon>
        <taxon>Fabales</taxon>
        <taxon>Fabaceae</taxon>
        <taxon>Papilionoideae</taxon>
        <taxon>50 kb inversion clade</taxon>
        <taxon>NPAAA clade</taxon>
        <taxon>indigoferoid/millettioid clade</taxon>
        <taxon>Phaseoleae</taxon>
        <taxon>Vigna</taxon>
    </lineage>
</organism>